<sequence length="274" mass="30982">MNRPFRLLDLPSELRLMIYERLPRRTKYHKVHLANAAGGQSYCLLAIKSAPISILATCRQIHTEAQRPVADIINDFILATPPELTIHENGDARVRTLTLKTILNGIQLCRIASMATMSRTITRAQAVDLSMKALGENDIYKEQRIIAPHMFTFIHQAAIYRLRAPATQLTIRPTIADLTHPPSRLLSELIHPGRDPLSESVDAELTLLLRYVGILWAVYHDEYEDTRAMINVHGLWIGREKNVLKHGPKGMSVLASRTDTPHDWVYAGCLVMKE</sequence>
<reference evidence="1" key="1">
    <citation type="journal article" date="2020" name="Stud. Mycol.">
        <title>101 Dothideomycetes genomes: a test case for predicting lifestyles and emergence of pathogens.</title>
        <authorList>
            <person name="Haridas S."/>
            <person name="Albert R."/>
            <person name="Binder M."/>
            <person name="Bloem J."/>
            <person name="Labutti K."/>
            <person name="Salamov A."/>
            <person name="Andreopoulos B."/>
            <person name="Baker S."/>
            <person name="Barry K."/>
            <person name="Bills G."/>
            <person name="Bluhm B."/>
            <person name="Cannon C."/>
            <person name="Castanera R."/>
            <person name="Culley D."/>
            <person name="Daum C."/>
            <person name="Ezra D."/>
            <person name="Gonzalez J."/>
            <person name="Henrissat B."/>
            <person name="Kuo A."/>
            <person name="Liang C."/>
            <person name="Lipzen A."/>
            <person name="Lutzoni F."/>
            <person name="Magnuson J."/>
            <person name="Mondo S."/>
            <person name="Nolan M."/>
            <person name="Ohm R."/>
            <person name="Pangilinan J."/>
            <person name="Park H.-J."/>
            <person name="Ramirez L."/>
            <person name="Alfaro M."/>
            <person name="Sun H."/>
            <person name="Tritt A."/>
            <person name="Yoshinaga Y."/>
            <person name="Zwiers L.-H."/>
            <person name="Turgeon B."/>
            <person name="Goodwin S."/>
            <person name="Spatafora J."/>
            <person name="Crous P."/>
            <person name="Grigoriev I."/>
        </authorList>
    </citation>
    <scope>NUCLEOTIDE SEQUENCE</scope>
    <source>
        <strain evidence="1">CBS 122681</strain>
    </source>
</reference>
<accession>A0A6A6SU93</accession>
<evidence type="ECO:0000313" key="2">
    <source>
        <dbReference type="Proteomes" id="UP000799324"/>
    </source>
</evidence>
<name>A0A6A6SU93_9PLEO</name>
<gene>
    <name evidence="1" type="ORF">K491DRAFT_682862</name>
</gene>
<proteinExistence type="predicted"/>
<evidence type="ECO:0000313" key="1">
    <source>
        <dbReference type="EMBL" id="KAF2650627.1"/>
    </source>
</evidence>
<organism evidence="1 2">
    <name type="scientific">Lophiostoma macrostomum CBS 122681</name>
    <dbReference type="NCBI Taxonomy" id="1314788"/>
    <lineage>
        <taxon>Eukaryota</taxon>
        <taxon>Fungi</taxon>
        <taxon>Dikarya</taxon>
        <taxon>Ascomycota</taxon>
        <taxon>Pezizomycotina</taxon>
        <taxon>Dothideomycetes</taxon>
        <taxon>Pleosporomycetidae</taxon>
        <taxon>Pleosporales</taxon>
        <taxon>Lophiostomataceae</taxon>
        <taxon>Lophiostoma</taxon>
    </lineage>
</organism>
<keyword evidence="2" id="KW-1185">Reference proteome</keyword>
<dbReference type="Proteomes" id="UP000799324">
    <property type="component" value="Unassembled WGS sequence"/>
</dbReference>
<dbReference type="OrthoDB" id="5314997at2759"/>
<protein>
    <recommendedName>
        <fullName evidence="3">F-box domain-containing protein</fullName>
    </recommendedName>
</protein>
<evidence type="ECO:0008006" key="3">
    <source>
        <dbReference type="Google" id="ProtNLM"/>
    </source>
</evidence>
<dbReference type="AlphaFoldDB" id="A0A6A6SU93"/>
<dbReference type="EMBL" id="MU004449">
    <property type="protein sequence ID" value="KAF2650627.1"/>
    <property type="molecule type" value="Genomic_DNA"/>
</dbReference>